<proteinExistence type="predicted"/>
<keyword evidence="1" id="KW-0812">Transmembrane</keyword>
<reference evidence="2" key="1">
    <citation type="submission" date="2019-12" db="EMBL/GenBank/DDBJ databases">
        <title>Genome sequencing and annotation of Brassica cretica.</title>
        <authorList>
            <person name="Studholme D.J."/>
            <person name="Sarris P."/>
        </authorList>
    </citation>
    <scope>NUCLEOTIDE SEQUENCE</scope>
    <source>
        <strain evidence="2">PFS-109/04</strain>
        <tissue evidence="2">Leaf</tissue>
    </source>
</reference>
<evidence type="ECO:0000313" key="2">
    <source>
        <dbReference type="EMBL" id="KAF3488986.1"/>
    </source>
</evidence>
<organism evidence="2 3">
    <name type="scientific">Brassica cretica</name>
    <name type="common">Mustard</name>
    <dbReference type="NCBI Taxonomy" id="69181"/>
    <lineage>
        <taxon>Eukaryota</taxon>
        <taxon>Viridiplantae</taxon>
        <taxon>Streptophyta</taxon>
        <taxon>Embryophyta</taxon>
        <taxon>Tracheophyta</taxon>
        <taxon>Spermatophyta</taxon>
        <taxon>Magnoliopsida</taxon>
        <taxon>eudicotyledons</taxon>
        <taxon>Gunneridae</taxon>
        <taxon>Pentapetalae</taxon>
        <taxon>rosids</taxon>
        <taxon>malvids</taxon>
        <taxon>Brassicales</taxon>
        <taxon>Brassicaceae</taxon>
        <taxon>Brassiceae</taxon>
        <taxon>Brassica</taxon>
    </lineage>
</organism>
<accession>A0A8S9N0W8</accession>
<name>A0A8S9N0W8_BRACR</name>
<keyword evidence="1" id="KW-0472">Membrane</keyword>
<keyword evidence="1" id="KW-1133">Transmembrane helix</keyword>
<protein>
    <submittedName>
        <fullName evidence="2">Uncharacterized protein</fullName>
    </submittedName>
</protein>
<dbReference type="AlphaFoldDB" id="A0A8S9N0W8"/>
<evidence type="ECO:0000256" key="1">
    <source>
        <dbReference type="SAM" id="Phobius"/>
    </source>
</evidence>
<feature type="transmembrane region" description="Helical" evidence="1">
    <location>
        <begin position="63"/>
        <end position="84"/>
    </location>
</feature>
<gene>
    <name evidence="2" type="ORF">F2Q69_00053173</name>
</gene>
<dbReference type="PANTHER" id="PTHR36008:SF1">
    <property type="entry name" value="OS09G0478400 PROTEIN"/>
    <property type="match status" value="1"/>
</dbReference>
<comment type="caution">
    <text evidence="2">The sequence shown here is derived from an EMBL/GenBank/DDBJ whole genome shotgun (WGS) entry which is preliminary data.</text>
</comment>
<dbReference type="Proteomes" id="UP000712600">
    <property type="component" value="Unassembled WGS sequence"/>
</dbReference>
<sequence length="148" mass="16925">MSRQSQLFTLLRRRFQSPSSSDAPTETLRKRITDLQKSKKRRNPIKNQFLVEVPESRSYLDTATMPMFLAVVGIALFAKVLMMVPHQIHHHMSSLSFAVSTRTGNELGANRPKTLKLSDEIILTFIFPSHLLETHGEWFSLEATRFPG</sequence>
<dbReference type="PANTHER" id="PTHR36008">
    <property type="entry name" value="OS09G0478400 PROTEIN"/>
    <property type="match status" value="1"/>
</dbReference>
<evidence type="ECO:0000313" key="3">
    <source>
        <dbReference type="Proteomes" id="UP000712600"/>
    </source>
</evidence>
<dbReference type="EMBL" id="QGKX02002183">
    <property type="protein sequence ID" value="KAF3488986.1"/>
    <property type="molecule type" value="Genomic_DNA"/>
</dbReference>